<keyword evidence="6 11" id="KW-0660">Purine salvage</keyword>
<dbReference type="Proteomes" id="UP000250266">
    <property type="component" value="Unassembled WGS sequence"/>
</dbReference>
<dbReference type="GO" id="GO:0004001">
    <property type="term" value="F:adenosine kinase activity"/>
    <property type="evidence" value="ECO:0007669"/>
    <property type="project" value="UniProtKB-UniRule"/>
</dbReference>
<comment type="similarity">
    <text evidence="3 11">Belongs to the carbohydrate kinase PfkB family.</text>
</comment>
<evidence type="ECO:0000313" key="14">
    <source>
        <dbReference type="Proteomes" id="UP000250266"/>
    </source>
</evidence>
<dbReference type="InterPro" id="IPR029056">
    <property type="entry name" value="Ribokinase-like"/>
</dbReference>
<dbReference type="Pfam" id="PF00294">
    <property type="entry name" value="PfkB"/>
    <property type="match status" value="1"/>
</dbReference>
<evidence type="ECO:0000256" key="1">
    <source>
        <dbReference type="ARBA" id="ARBA00001946"/>
    </source>
</evidence>
<evidence type="ECO:0000256" key="2">
    <source>
        <dbReference type="ARBA" id="ARBA00004801"/>
    </source>
</evidence>
<feature type="domain" description="Carbohydrate kinase PfkB" evidence="12">
    <location>
        <begin position="25"/>
        <end position="339"/>
    </location>
</feature>
<dbReference type="GO" id="GO:0005829">
    <property type="term" value="C:cytosol"/>
    <property type="evidence" value="ECO:0007669"/>
    <property type="project" value="TreeGrafter"/>
</dbReference>
<reference evidence="13 14" key="1">
    <citation type="journal article" date="2016" name="Nat. Commun.">
        <title>Ectomycorrhizal ecology is imprinted in the genome of the dominant symbiotic fungus Cenococcum geophilum.</title>
        <authorList>
            <consortium name="DOE Joint Genome Institute"/>
            <person name="Peter M."/>
            <person name="Kohler A."/>
            <person name="Ohm R.A."/>
            <person name="Kuo A."/>
            <person name="Krutzmann J."/>
            <person name="Morin E."/>
            <person name="Arend M."/>
            <person name="Barry K.W."/>
            <person name="Binder M."/>
            <person name="Choi C."/>
            <person name="Clum A."/>
            <person name="Copeland A."/>
            <person name="Grisel N."/>
            <person name="Haridas S."/>
            <person name="Kipfer T."/>
            <person name="LaButti K."/>
            <person name="Lindquist E."/>
            <person name="Lipzen A."/>
            <person name="Maire R."/>
            <person name="Meier B."/>
            <person name="Mihaltcheva S."/>
            <person name="Molinier V."/>
            <person name="Murat C."/>
            <person name="Poggeler S."/>
            <person name="Quandt C.A."/>
            <person name="Sperisen C."/>
            <person name="Tritt A."/>
            <person name="Tisserant E."/>
            <person name="Crous P.W."/>
            <person name="Henrissat B."/>
            <person name="Nehls U."/>
            <person name="Egli S."/>
            <person name="Spatafora J.W."/>
            <person name="Grigoriev I.V."/>
            <person name="Martin F.M."/>
        </authorList>
    </citation>
    <scope>NUCLEOTIDE SEQUENCE [LARGE SCALE GENOMIC DNA]</scope>
    <source>
        <strain evidence="13 14">CBS 459.81</strain>
    </source>
</reference>
<dbReference type="PANTHER" id="PTHR45769:SF3">
    <property type="entry name" value="ADENOSINE KINASE"/>
    <property type="match status" value="1"/>
</dbReference>
<feature type="active site" description="Proton acceptor" evidence="10">
    <location>
        <position position="298"/>
    </location>
</feature>
<evidence type="ECO:0000256" key="11">
    <source>
        <dbReference type="RuleBase" id="RU368116"/>
    </source>
</evidence>
<accession>A0A8E2EKE5</accession>
<proteinExistence type="inferred from homology"/>
<organism evidence="13 14">
    <name type="scientific">Lepidopterella palustris CBS 459.81</name>
    <dbReference type="NCBI Taxonomy" id="1314670"/>
    <lineage>
        <taxon>Eukaryota</taxon>
        <taxon>Fungi</taxon>
        <taxon>Dikarya</taxon>
        <taxon>Ascomycota</taxon>
        <taxon>Pezizomycotina</taxon>
        <taxon>Dothideomycetes</taxon>
        <taxon>Pleosporomycetidae</taxon>
        <taxon>Mytilinidiales</taxon>
        <taxon>Argynnaceae</taxon>
        <taxon>Lepidopterella</taxon>
    </lineage>
</organism>
<evidence type="ECO:0000256" key="9">
    <source>
        <dbReference type="ARBA" id="ARBA00022840"/>
    </source>
</evidence>
<protein>
    <recommendedName>
        <fullName evidence="4 11">Adenosine kinase</fullName>
        <shortName evidence="11">AK</shortName>
        <ecNumber evidence="4 11">2.7.1.20</ecNumber>
    </recommendedName>
    <alternativeName>
        <fullName evidence="11">Adenosine 5'-phosphotransferase</fullName>
    </alternativeName>
</protein>
<sequence length="348" mass="38225">MPDLQLLCLSNPLLDIQAVGNEELLQKYGLKANAAILAEEQHMGLYDDLIQNYHAEVIAGGGSNIARGAQYMLPPNSVFFIGCISNDKYGRLLKKSCEKAGVRTEFRIDENVPTGRCGVVITGHNRSLCTSLAAANEYKVEHLKDPDVWKLVQDTKIYYVEGYHLTVCVPAVLALAEEAVTTDKVFIFNFSAPFIPQVYGSPLAIVLEYADYIIGNETEAMAWAESQSQSTKSIAEIARLLIRLPKKNKKRYRIVIITQGEAPTISAVAKSGGEIEITEHPVRKVPSDLIKDTNGAGDAWAGGFCAGLVQGKTLYECIDMGHWLAQLGIQELGAAYPYPRRTFQPSKD</sequence>
<evidence type="ECO:0000256" key="7">
    <source>
        <dbReference type="ARBA" id="ARBA00022741"/>
    </source>
</evidence>
<keyword evidence="9 11" id="KW-0067">ATP-binding</keyword>
<dbReference type="PRINTS" id="PR00989">
    <property type="entry name" value="ADENOKINASE"/>
</dbReference>
<dbReference type="EC" id="2.7.1.20" evidence="4 11"/>
<dbReference type="InterPro" id="IPR011611">
    <property type="entry name" value="PfkB_dom"/>
</dbReference>
<comment type="pathway">
    <text evidence="2 11">Purine metabolism; AMP biosynthesis via salvage pathway; AMP from adenosine: step 1/1.</text>
</comment>
<dbReference type="Gene3D" id="3.40.1190.20">
    <property type="match status" value="1"/>
</dbReference>
<keyword evidence="5 11" id="KW-0808">Transferase</keyword>
<evidence type="ECO:0000256" key="8">
    <source>
        <dbReference type="ARBA" id="ARBA00022777"/>
    </source>
</evidence>
<dbReference type="Gene3D" id="3.30.1110.10">
    <property type="match status" value="1"/>
</dbReference>
<dbReference type="GO" id="GO:0006166">
    <property type="term" value="P:purine ribonucleoside salvage"/>
    <property type="evidence" value="ECO:0007669"/>
    <property type="project" value="UniProtKB-KW"/>
</dbReference>
<dbReference type="UniPathway" id="UPA00588">
    <property type="reaction ID" value="UER00659"/>
</dbReference>
<dbReference type="GO" id="GO:0005524">
    <property type="term" value="F:ATP binding"/>
    <property type="evidence" value="ECO:0007669"/>
    <property type="project" value="UniProtKB-UniRule"/>
</dbReference>
<dbReference type="SUPFAM" id="SSF53613">
    <property type="entry name" value="Ribokinase-like"/>
    <property type="match status" value="1"/>
</dbReference>
<keyword evidence="8 11" id="KW-0418">Kinase</keyword>
<dbReference type="AlphaFoldDB" id="A0A8E2EKE5"/>
<name>A0A8E2EKE5_9PEZI</name>
<evidence type="ECO:0000256" key="4">
    <source>
        <dbReference type="ARBA" id="ARBA00012119"/>
    </source>
</evidence>
<dbReference type="OrthoDB" id="432447at2759"/>
<keyword evidence="11" id="KW-0460">Magnesium</keyword>
<evidence type="ECO:0000256" key="5">
    <source>
        <dbReference type="ARBA" id="ARBA00022679"/>
    </source>
</evidence>
<dbReference type="PANTHER" id="PTHR45769">
    <property type="entry name" value="ADENOSINE KINASE"/>
    <property type="match status" value="1"/>
</dbReference>
<evidence type="ECO:0000256" key="3">
    <source>
        <dbReference type="ARBA" id="ARBA00010688"/>
    </source>
</evidence>
<gene>
    <name evidence="13" type="ORF">K432DRAFT_400563</name>
</gene>
<dbReference type="GO" id="GO:0005634">
    <property type="term" value="C:nucleus"/>
    <property type="evidence" value="ECO:0007669"/>
    <property type="project" value="TreeGrafter"/>
</dbReference>
<dbReference type="InterPro" id="IPR001805">
    <property type="entry name" value="Adenokinase"/>
</dbReference>
<evidence type="ECO:0000313" key="13">
    <source>
        <dbReference type="EMBL" id="OCK85123.1"/>
    </source>
</evidence>
<comment type="cofactor">
    <cofactor evidence="1 11">
        <name>Mg(2+)</name>
        <dbReference type="ChEBI" id="CHEBI:18420"/>
    </cofactor>
</comment>
<dbReference type="EMBL" id="KV744824">
    <property type="protein sequence ID" value="OCK85123.1"/>
    <property type="molecule type" value="Genomic_DNA"/>
</dbReference>
<comment type="catalytic activity">
    <reaction evidence="11">
        <text>adenosine + ATP = AMP + ADP + H(+)</text>
        <dbReference type="Rhea" id="RHEA:20824"/>
        <dbReference type="ChEBI" id="CHEBI:15378"/>
        <dbReference type="ChEBI" id="CHEBI:16335"/>
        <dbReference type="ChEBI" id="CHEBI:30616"/>
        <dbReference type="ChEBI" id="CHEBI:456215"/>
        <dbReference type="ChEBI" id="CHEBI:456216"/>
        <dbReference type="EC" id="2.7.1.20"/>
    </reaction>
</comment>
<dbReference type="GO" id="GO:0044209">
    <property type="term" value="P:AMP salvage"/>
    <property type="evidence" value="ECO:0007669"/>
    <property type="project" value="UniProtKB-UniRule"/>
</dbReference>
<comment type="function">
    <text evidence="11">ATP dependent phosphorylation of adenosine and other related nucleoside analogs to monophosphate derivatives.</text>
</comment>
<dbReference type="CDD" id="cd01168">
    <property type="entry name" value="adenosine_kinase"/>
    <property type="match status" value="1"/>
</dbReference>
<evidence type="ECO:0000256" key="10">
    <source>
        <dbReference type="PIRSR" id="PIRSR601805-1"/>
    </source>
</evidence>
<evidence type="ECO:0000256" key="6">
    <source>
        <dbReference type="ARBA" id="ARBA00022726"/>
    </source>
</evidence>
<evidence type="ECO:0000259" key="12">
    <source>
        <dbReference type="Pfam" id="PF00294"/>
    </source>
</evidence>
<keyword evidence="14" id="KW-1185">Reference proteome</keyword>
<dbReference type="GO" id="GO:0006144">
    <property type="term" value="P:purine nucleobase metabolic process"/>
    <property type="evidence" value="ECO:0007669"/>
    <property type="project" value="TreeGrafter"/>
</dbReference>
<keyword evidence="7 11" id="KW-0547">Nucleotide-binding</keyword>